<dbReference type="Proteomes" id="UP001497457">
    <property type="component" value="Chromosome 1b"/>
</dbReference>
<dbReference type="Pfam" id="PF24980">
    <property type="entry name" value="LSU"/>
    <property type="match status" value="1"/>
</dbReference>
<dbReference type="InterPro" id="IPR039282">
    <property type="entry name" value="LSU"/>
</dbReference>
<evidence type="ECO:0000313" key="3">
    <source>
        <dbReference type="EMBL" id="CAL4890229.1"/>
    </source>
</evidence>
<dbReference type="Proteomes" id="UP001497457">
    <property type="component" value="Chromosome 2b"/>
</dbReference>
<name>A0ABC9A0Z7_9POAL</name>
<keyword evidence="1" id="KW-0175">Coiled coil</keyword>
<accession>A0ABC9A0Z7</accession>
<organism evidence="4 5">
    <name type="scientific">Urochloa decumbens</name>
    <dbReference type="NCBI Taxonomy" id="240449"/>
    <lineage>
        <taxon>Eukaryota</taxon>
        <taxon>Viridiplantae</taxon>
        <taxon>Streptophyta</taxon>
        <taxon>Embryophyta</taxon>
        <taxon>Tracheophyta</taxon>
        <taxon>Spermatophyta</taxon>
        <taxon>Magnoliopsida</taxon>
        <taxon>Liliopsida</taxon>
        <taxon>Poales</taxon>
        <taxon>Poaceae</taxon>
        <taxon>PACMAD clade</taxon>
        <taxon>Panicoideae</taxon>
        <taxon>Panicodae</taxon>
        <taxon>Paniceae</taxon>
        <taxon>Melinidinae</taxon>
        <taxon>Urochloa</taxon>
    </lineage>
</organism>
<dbReference type="EMBL" id="OZ075112">
    <property type="protein sequence ID" value="CAL4971633.1"/>
    <property type="molecule type" value="Genomic_DNA"/>
</dbReference>
<evidence type="ECO:0000256" key="2">
    <source>
        <dbReference type="SAM" id="MobiDB-lite"/>
    </source>
</evidence>
<feature type="coiled-coil region" evidence="1">
    <location>
        <begin position="33"/>
        <end position="106"/>
    </location>
</feature>
<gene>
    <name evidence="3" type="ORF">URODEC1_LOCUS3135</name>
    <name evidence="4" type="ORF">URODEC1_LOCUS50779</name>
</gene>
<dbReference type="PANTHER" id="PTHR34283:SF1">
    <property type="entry name" value="PROTEIN RESPONSE TO LOW SULFUR 1"/>
    <property type="match status" value="1"/>
</dbReference>
<evidence type="ECO:0000313" key="5">
    <source>
        <dbReference type="Proteomes" id="UP001497457"/>
    </source>
</evidence>
<dbReference type="PANTHER" id="PTHR34283">
    <property type="entry name" value="PROTEIN RESPONSE TO LOW SULFUR 1"/>
    <property type="match status" value="1"/>
</dbReference>
<keyword evidence="5" id="KW-1185">Reference proteome</keyword>
<sequence length="140" mass="15031">MAPAISIGVATPSSSAGAGKKSSRGGVVAVDEAELLRRRNAELEREVAALRAELSAARRRAETAEEAEERLCVQLGDAEVEAVEIARAYQARVEELARELAAARIGPPRPDRPSMRPQRGGEAIHQAHLAMPWIGFTLDL</sequence>
<evidence type="ECO:0000256" key="1">
    <source>
        <dbReference type="SAM" id="Coils"/>
    </source>
</evidence>
<dbReference type="AlphaFoldDB" id="A0ABC9A0Z7"/>
<evidence type="ECO:0000313" key="4">
    <source>
        <dbReference type="EMBL" id="CAL4971633.1"/>
    </source>
</evidence>
<proteinExistence type="predicted"/>
<reference evidence="4 5" key="2">
    <citation type="submission" date="2024-10" db="EMBL/GenBank/DDBJ databases">
        <authorList>
            <person name="Ryan C."/>
        </authorList>
    </citation>
    <scope>NUCLEOTIDE SEQUENCE [LARGE SCALE GENOMIC DNA]</scope>
</reference>
<reference evidence="5" key="1">
    <citation type="submission" date="2024-06" db="EMBL/GenBank/DDBJ databases">
        <authorList>
            <person name="Ryan C."/>
        </authorList>
    </citation>
    <scope>NUCLEOTIDE SEQUENCE [LARGE SCALE GENOMIC DNA]</scope>
</reference>
<feature type="region of interest" description="Disordered" evidence="2">
    <location>
        <begin position="1"/>
        <end position="26"/>
    </location>
</feature>
<dbReference type="EMBL" id="OZ075111">
    <property type="protein sequence ID" value="CAL4890229.1"/>
    <property type="molecule type" value="Genomic_DNA"/>
</dbReference>
<protein>
    <submittedName>
        <fullName evidence="4">Uncharacterized protein</fullName>
    </submittedName>
</protein>